<proteinExistence type="predicted"/>
<dbReference type="Proteomes" id="UP000029859">
    <property type="component" value="Unassembled WGS sequence"/>
</dbReference>
<dbReference type="CDD" id="cd09879">
    <property type="entry name" value="PIN_VapC_AF0591-like"/>
    <property type="match status" value="1"/>
</dbReference>
<gene>
    <name evidence="2" type="ORF">LI82_04900</name>
</gene>
<organism evidence="2 3">
    <name type="scientific">Methanococcoides methylutens</name>
    <dbReference type="NCBI Taxonomy" id="2226"/>
    <lineage>
        <taxon>Archaea</taxon>
        <taxon>Methanobacteriati</taxon>
        <taxon>Methanobacteriota</taxon>
        <taxon>Stenosarchaea group</taxon>
        <taxon>Methanomicrobia</taxon>
        <taxon>Methanosarcinales</taxon>
        <taxon>Methanosarcinaceae</taxon>
        <taxon>Methanococcoides</taxon>
    </lineage>
</organism>
<dbReference type="InterPro" id="IPR002716">
    <property type="entry name" value="PIN_dom"/>
</dbReference>
<evidence type="ECO:0000259" key="1">
    <source>
        <dbReference type="SMART" id="SM00670"/>
    </source>
</evidence>
<sequence>MKVIIDTNGLMIPVQFKVDIFTELKRLGYDELIVPQAVINEIKILVKRYKGENRIAAKVALSLSDRCTIVERTGSADDVILQLALDTGAAVLTNDVGLVKRLKEVDVAVVRLRQKSRLDIA</sequence>
<protein>
    <submittedName>
        <fullName evidence="2">DNA-binding protein</fullName>
    </submittedName>
</protein>
<evidence type="ECO:0000313" key="2">
    <source>
        <dbReference type="EMBL" id="KGK99348.1"/>
    </source>
</evidence>
<feature type="domain" description="PIN" evidence="1">
    <location>
        <begin position="1"/>
        <end position="100"/>
    </location>
</feature>
<keyword evidence="2" id="KW-0238">DNA-binding</keyword>
<dbReference type="RefSeq" id="WP_048193749.1">
    <property type="nucleotide sequence ID" value="NZ_CAAGSM010000006.1"/>
</dbReference>
<reference evidence="2 3" key="1">
    <citation type="submission" date="2014-09" db="EMBL/GenBank/DDBJ databases">
        <title>Draft genome sequence of an obligately methylotrophic methanogen, Methanococcoides methylutens, isolated from marine sediment.</title>
        <authorList>
            <person name="Guan Y."/>
            <person name="Ngugi D.K."/>
            <person name="Blom J."/>
            <person name="Ali S."/>
            <person name="Ferry J.G."/>
            <person name="Stingl U."/>
        </authorList>
    </citation>
    <scope>NUCLEOTIDE SEQUENCE [LARGE SCALE GENOMIC DNA]</scope>
    <source>
        <strain evidence="2 3">DSM 2657</strain>
    </source>
</reference>
<dbReference type="SUPFAM" id="SSF88723">
    <property type="entry name" value="PIN domain-like"/>
    <property type="match status" value="1"/>
</dbReference>
<dbReference type="Pfam" id="PF18477">
    <property type="entry name" value="PIN_9"/>
    <property type="match status" value="1"/>
</dbReference>
<dbReference type="OrthoDB" id="15280at2157"/>
<dbReference type="SMART" id="SM00670">
    <property type="entry name" value="PINc"/>
    <property type="match status" value="1"/>
</dbReference>
<dbReference type="GO" id="GO:0003677">
    <property type="term" value="F:DNA binding"/>
    <property type="evidence" value="ECO:0007669"/>
    <property type="project" value="UniProtKB-KW"/>
</dbReference>
<comment type="caution">
    <text evidence="2">The sequence shown here is derived from an EMBL/GenBank/DDBJ whole genome shotgun (WGS) entry which is preliminary data.</text>
</comment>
<accession>A0A099T5B1</accession>
<dbReference type="InterPro" id="IPR029060">
    <property type="entry name" value="PIN-like_dom_sf"/>
</dbReference>
<evidence type="ECO:0000313" key="3">
    <source>
        <dbReference type="Proteomes" id="UP000029859"/>
    </source>
</evidence>
<keyword evidence="3" id="KW-1185">Reference proteome</keyword>
<dbReference type="EMBL" id="JRHO01000009">
    <property type="protein sequence ID" value="KGK99348.1"/>
    <property type="molecule type" value="Genomic_DNA"/>
</dbReference>
<name>A0A099T5B1_METMT</name>
<dbReference type="Gene3D" id="3.40.50.1010">
    <property type="entry name" value="5'-nuclease"/>
    <property type="match status" value="1"/>
</dbReference>
<dbReference type="AlphaFoldDB" id="A0A099T5B1"/>
<dbReference type="InterPro" id="IPR041120">
    <property type="entry name" value="PIN_9"/>
</dbReference>